<evidence type="ECO:0000313" key="8">
    <source>
        <dbReference type="Proteomes" id="UP000824211"/>
    </source>
</evidence>
<gene>
    <name evidence="7" type="ORF">H9771_06310</name>
</gene>
<dbReference type="InterPro" id="IPR030678">
    <property type="entry name" value="Peptide/Ni-bd"/>
</dbReference>
<dbReference type="GO" id="GO:0042597">
    <property type="term" value="C:periplasmic space"/>
    <property type="evidence" value="ECO:0007669"/>
    <property type="project" value="UniProtKB-ARBA"/>
</dbReference>
<dbReference type="Proteomes" id="UP000824211">
    <property type="component" value="Unassembled WGS sequence"/>
</dbReference>
<dbReference type="AlphaFoldDB" id="A0A9D2S8C6"/>
<dbReference type="GO" id="GO:0043190">
    <property type="term" value="C:ATP-binding cassette (ABC) transporter complex"/>
    <property type="evidence" value="ECO:0007669"/>
    <property type="project" value="InterPro"/>
</dbReference>
<comment type="similarity">
    <text evidence="2">Belongs to the bacterial solute-binding protein 5 family.</text>
</comment>
<sequence>MKERTFALKRLFLRLAAAMLAAAVLFASGGCARGSGVNSFTWFVEEIPANLDPQIAANPEDVIACKNLCGGLVRLDADGAPQNDLCESWSASPDGLTYTFKLKPGLTYKAARGETTPYAITAEDFVFAFERVFSPQTRSPYAVEFSAIEGAAEVLAGLAGPDALGVKATDSLTVVFTLSEPDDSFVAKLALPGAMPCDEEFFLSTGGSYGLTAETTLSSGSFYLYNWTSGGLFLRREAEPPLVDSLRLVQNTGSAQSANDLVLNERCTAALDDTDGATALRSVSYSDTTWCLVFNTRNAALSSALLRQSLVSAAGQAGPLAVNGALYRPAGGLAPDGLTVGSIDYRAAAGDPAPDLPGAYALYRAARETVTSADLMGVTVLVPAGAGLTGAVQTINSVWQRELSLFFSVEEVPAEEFEQRMDAGDYTIALAPVVCTDGSVYSLLRSFGPDGLGGYDDAGYETLLAQSAASNASALRCELLAQCERQLLAECVAMPLFAQQKRLLVADGVEGLVFDPYGPVLDLTWTTKG</sequence>
<feature type="chain" id="PRO_5039081808" evidence="5">
    <location>
        <begin position="28"/>
        <end position="529"/>
    </location>
</feature>
<dbReference type="PANTHER" id="PTHR30290">
    <property type="entry name" value="PERIPLASMIC BINDING COMPONENT OF ABC TRANSPORTER"/>
    <property type="match status" value="1"/>
</dbReference>
<dbReference type="Gene3D" id="3.90.76.10">
    <property type="entry name" value="Dipeptide-binding Protein, Domain 1"/>
    <property type="match status" value="1"/>
</dbReference>
<feature type="domain" description="Solute-binding protein family 5" evidence="6">
    <location>
        <begin position="81"/>
        <end position="434"/>
    </location>
</feature>
<proteinExistence type="inferred from homology"/>
<dbReference type="SUPFAM" id="SSF53850">
    <property type="entry name" value="Periplasmic binding protein-like II"/>
    <property type="match status" value="1"/>
</dbReference>
<dbReference type="PIRSF" id="PIRSF002741">
    <property type="entry name" value="MppA"/>
    <property type="match status" value="1"/>
</dbReference>
<protein>
    <submittedName>
        <fullName evidence="7">Peptide ABC transporter substrate-binding protein</fullName>
    </submittedName>
</protein>
<evidence type="ECO:0000256" key="3">
    <source>
        <dbReference type="ARBA" id="ARBA00022448"/>
    </source>
</evidence>
<dbReference type="PANTHER" id="PTHR30290:SF10">
    <property type="entry name" value="PERIPLASMIC OLIGOPEPTIDE-BINDING PROTEIN-RELATED"/>
    <property type="match status" value="1"/>
</dbReference>
<dbReference type="InterPro" id="IPR000914">
    <property type="entry name" value="SBP_5_dom"/>
</dbReference>
<evidence type="ECO:0000256" key="1">
    <source>
        <dbReference type="ARBA" id="ARBA00004196"/>
    </source>
</evidence>
<evidence type="ECO:0000313" key="7">
    <source>
        <dbReference type="EMBL" id="HJB59250.1"/>
    </source>
</evidence>
<feature type="signal peptide" evidence="5">
    <location>
        <begin position="1"/>
        <end position="27"/>
    </location>
</feature>
<comment type="caution">
    <text evidence="7">The sequence shown here is derived from an EMBL/GenBank/DDBJ whole genome shotgun (WGS) entry which is preliminary data.</text>
</comment>
<dbReference type="GO" id="GO:0015833">
    <property type="term" value="P:peptide transport"/>
    <property type="evidence" value="ECO:0007669"/>
    <property type="project" value="TreeGrafter"/>
</dbReference>
<dbReference type="GO" id="GO:0030313">
    <property type="term" value="C:cell envelope"/>
    <property type="evidence" value="ECO:0007669"/>
    <property type="project" value="UniProtKB-SubCell"/>
</dbReference>
<evidence type="ECO:0000259" key="6">
    <source>
        <dbReference type="Pfam" id="PF00496"/>
    </source>
</evidence>
<organism evidence="7 8">
    <name type="scientific">Candidatus Faecalibacterium faecipullorum</name>
    <dbReference type="NCBI Taxonomy" id="2838578"/>
    <lineage>
        <taxon>Bacteria</taxon>
        <taxon>Bacillati</taxon>
        <taxon>Bacillota</taxon>
        <taxon>Clostridia</taxon>
        <taxon>Eubacteriales</taxon>
        <taxon>Oscillospiraceae</taxon>
        <taxon>Faecalibacterium</taxon>
    </lineage>
</organism>
<accession>A0A9D2S8C6</accession>
<dbReference type="EMBL" id="DWXX01000108">
    <property type="protein sequence ID" value="HJB59250.1"/>
    <property type="molecule type" value="Genomic_DNA"/>
</dbReference>
<evidence type="ECO:0000256" key="5">
    <source>
        <dbReference type="SAM" id="SignalP"/>
    </source>
</evidence>
<dbReference type="Gene3D" id="3.10.105.10">
    <property type="entry name" value="Dipeptide-binding Protein, Domain 3"/>
    <property type="match status" value="1"/>
</dbReference>
<name>A0A9D2S8C6_9FIRM</name>
<dbReference type="GO" id="GO:1904680">
    <property type="term" value="F:peptide transmembrane transporter activity"/>
    <property type="evidence" value="ECO:0007669"/>
    <property type="project" value="TreeGrafter"/>
</dbReference>
<dbReference type="PROSITE" id="PS51257">
    <property type="entry name" value="PROKAR_LIPOPROTEIN"/>
    <property type="match status" value="1"/>
</dbReference>
<evidence type="ECO:0000256" key="2">
    <source>
        <dbReference type="ARBA" id="ARBA00005695"/>
    </source>
</evidence>
<reference evidence="7" key="1">
    <citation type="journal article" date="2021" name="PeerJ">
        <title>Extensive microbial diversity within the chicken gut microbiome revealed by metagenomics and culture.</title>
        <authorList>
            <person name="Gilroy R."/>
            <person name="Ravi A."/>
            <person name="Getino M."/>
            <person name="Pursley I."/>
            <person name="Horton D.L."/>
            <person name="Alikhan N.F."/>
            <person name="Baker D."/>
            <person name="Gharbi K."/>
            <person name="Hall N."/>
            <person name="Watson M."/>
            <person name="Adriaenssens E.M."/>
            <person name="Foster-Nyarko E."/>
            <person name="Jarju S."/>
            <person name="Secka A."/>
            <person name="Antonio M."/>
            <person name="Oren A."/>
            <person name="Chaudhuri R.R."/>
            <person name="La Ragione R."/>
            <person name="Hildebrand F."/>
            <person name="Pallen M.J."/>
        </authorList>
    </citation>
    <scope>NUCLEOTIDE SEQUENCE</scope>
    <source>
        <strain evidence="7">ChiHjej9B8-13557</strain>
    </source>
</reference>
<keyword evidence="3" id="KW-0813">Transport</keyword>
<dbReference type="InterPro" id="IPR039424">
    <property type="entry name" value="SBP_5"/>
</dbReference>
<keyword evidence="4 5" id="KW-0732">Signal</keyword>
<reference evidence="7" key="2">
    <citation type="submission" date="2021-04" db="EMBL/GenBank/DDBJ databases">
        <authorList>
            <person name="Gilroy R."/>
        </authorList>
    </citation>
    <scope>NUCLEOTIDE SEQUENCE</scope>
    <source>
        <strain evidence="7">ChiHjej9B8-13557</strain>
    </source>
</reference>
<evidence type="ECO:0000256" key="4">
    <source>
        <dbReference type="ARBA" id="ARBA00022729"/>
    </source>
</evidence>
<comment type="subcellular location">
    <subcellularLocation>
        <location evidence="1">Cell envelope</location>
    </subcellularLocation>
</comment>
<dbReference type="Gene3D" id="3.40.190.10">
    <property type="entry name" value="Periplasmic binding protein-like II"/>
    <property type="match status" value="1"/>
</dbReference>
<dbReference type="Pfam" id="PF00496">
    <property type="entry name" value="SBP_bac_5"/>
    <property type="match status" value="1"/>
</dbReference>